<organism evidence="3 4">
    <name type="scientific">Undibacterium danionis</name>
    <dbReference type="NCBI Taxonomy" id="1812100"/>
    <lineage>
        <taxon>Bacteria</taxon>
        <taxon>Pseudomonadati</taxon>
        <taxon>Pseudomonadota</taxon>
        <taxon>Betaproteobacteria</taxon>
        <taxon>Burkholderiales</taxon>
        <taxon>Oxalobacteraceae</taxon>
        <taxon>Undibacterium</taxon>
    </lineage>
</organism>
<evidence type="ECO:0000259" key="2">
    <source>
        <dbReference type="Pfam" id="PF01648"/>
    </source>
</evidence>
<evidence type="ECO:0000256" key="1">
    <source>
        <dbReference type="ARBA" id="ARBA00022679"/>
    </source>
</evidence>
<dbReference type="SUPFAM" id="SSF56214">
    <property type="entry name" value="4'-phosphopantetheinyl transferase"/>
    <property type="match status" value="1"/>
</dbReference>
<dbReference type="Gene3D" id="3.90.470.20">
    <property type="entry name" value="4'-phosphopantetheinyl transferase domain"/>
    <property type="match status" value="1"/>
</dbReference>
<dbReference type="Proteomes" id="UP001589844">
    <property type="component" value="Unassembled WGS sequence"/>
</dbReference>
<proteinExistence type="predicted"/>
<dbReference type="InterPro" id="IPR008278">
    <property type="entry name" value="4-PPantetheinyl_Trfase_dom"/>
</dbReference>
<gene>
    <name evidence="3" type="ORF">ACFFJH_01745</name>
</gene>
<evidence type="ECO:0000313" key="3">
    <source>
        <dbReference type="EMBL" id="MFC0348514.1"/>
    </source>
</evidence>
<dbReference type="GO" id="GO:0016740">
    <property type="term" value="F:transferase activity"/>
    <property type="evidence" value="ECO:0007669"/>
    <property type="project" value="UniProtKB-KW"/>
</dbReference>
<dbReference type="InterPro" id="IPR037143">
    <property type="entry name" value="4-PPantetheinyl_Trfase_dom_sf"/>
</dbReference>
<keyword evidence="4" id="KW-1185">Reference proteome</keyword>
<dbReference type="EMBL" id="JBHLXJ010000002">
    <property type="protein sequence ID" value="MFC0348514.1"/>
    <property type="molecule type" value="Genomic_DNA"/>
</dbReference>
<feature type="domain" description="4'-phosphopantetheinyl transferase" evidence="2">
    <location>
        <begin position="105"/>
        <end position="172"/>
    </location>
</feature>
<sequence>MKHSHCVFEYPNQIDAACAFYRQHDFVVLFNQAEENHDRTVSRTSLRTSVKQFLVLACAVNKDKIQLHAEAGQAPYAQVEQQRIFLSFSYDQNYAVAAIHRYQNIGIDLLATAIDFDWRDVARLYLSPADNQGIANAPEEQQAKEFAACWAMHESRLKCCGLALQEWSAELDVQLNRCEVHVLHSHENFALPKNLVMALAIDFGK</sequence>
<accession>A0ABV6I9L6</accession>
<dbReference type="Pfam" id="PF01648">
    <property type="entry name" value="ACPS"/>
    <property type="match status" value="1"/>
</dbReference>
<name>A0ABV6I9L6_9BURK</name>
<keyword evidence="1 3" id="KW-0808">Transferase</keyword>
<protein>
    <submittedName>
        <fullName evidence="3">4'-phosphopantetheinyl transferase superfamily protein</fullName>
    </submittedName>
</protein>
<evidence type="ECO:0000313" key="4">
    <source>
        <dbReference type="Proteomes" id="UP001589844"/>
    </source>
</evidence>
<dbReference type="RefSeq" id="WP_390209596.1">
    <property type="nucleotide sequence ID" value="NZ_JBHLXJ010000002.1"/>
</dbReference>
<reference evidence="3 4" key="1">
    <citation type="submission" date="2024-09" db="EMBL/GenBank/DDBJ databases">
        <authorList>
            <person name="Sun Q."/>
            <person name="Mori K."/>
        </authorList>
    </citation>
    <scope>NUCLEOTIDE SEQUENCE [LARGE SCALE GENOMIC DNA]</scope>
    <source>
        <strain evidence="3 4">CCM 8677</strain>
    </source>
</reference>
<comment type="caution">
    <text evidence="3">The sequence shown here is derived from an EMBL/GenBank/DDBJ whole genome shotgun (WGS) entry which is preliminary data.</text>
</comment>